<evidence type="ECO:0000313" key="4">
    <source>
        <dbReference type="Proteomes" id="UP000218965"/>
    </source>
</evidence>
<dbReference type="InterPro" id="IPR036237">
    <property type="entry name" value="Xyl_isomerase-like_sf"/>
</dbReference>
<sequence length="292" mass="31398">MSTTSRLSLNQATIKHADLETALTVTREAGIESIGLWREPVAEVGLEVACRMLADSGLRFSSLCRGGFFTVEKEPSRRDALDEVRRAIDETAALHAAGAEGSAPVLVIVAGGLPEGSRDLAGARARVSEAIAAVAPHARASGVQLAIEALHPMYVSDRAVVSTLGQALDLAEAFDPDVVGVVIDSFHVFWDPQLLPQIRRAGRGRRIASYQVCDWATPLPADALLARHYPGDGVIDFGSMTREVEQAGYRGDIEVELFNADIWATPFAEVARRTRESFAEAVTPYMLSTTAK</sequence>
<organism evidence="3 4">
    <name type="scientific">Microcella alkaliphila</name>
    <dbReference type="NCBI Taxonomy" id="279828"/>
    <lineage>
        <taxon>Bacteria</taxon>
        <taxon>Bacillati</taxon>
        <taxon>Actinomycetota</taxon>
        <taxon>Actinomycetes</taxon>
        <taxon>Micrococcales</taxon>
        <taxon>Microbacteriaceae</taxon>
        <taxon>Microcella</taxon>
    </lineage>
</organism>
<dbReference type="PANTHER" id="PTHR12110">
    <property type="entry name" value="HYDROXYPYRUVATE ISOMERASE"/>
    <property type="match status" value="1"/>
</dbReference>
<dbReference type="Proteomes" id="UP000218965">
    <property type="component" value="Chromosome"/>
</dbReference>
<dbReference type="PANTHER" id="PTHR12110:SF52">
    <property type="entry name" value="XYLOSE ISOMERASE"/>
    <property type="match status" value="1"/>
</dbReference>
<gene>
    <name evidence="3" type="ORF">MalAC0309_2516</name>
</gene>
<keyword evidence="1" id="KW-0119">Carbohydrate metabolism</keyword>
<dbReference type="GO" id="GO:0016853">
    <property type="term" value="F:isomerase activity"/>
    <property type="evidence" value="ECO:0007669"/>
    <property type="project" value="UniProtKB-KW"/>
</dbReference>
<keyword evidence="3" id="KW-0413">Isomerase</keyword>
<dbReference type="EMBL" id="AP017315">
    <property type="protein sequence ID" value="BAU33355.1"/>
    <property type="molecule type" value="Genomic_DNA"/>
</dbReference>
<dbReference type="RefSeq" id="WP_096423083.1">
    <property type="nucleotide sequence ID" value="NZ_AP017315.1"/>
</dbReference>
<evidence type="ECO:0000256" key="1">
    <source>
        <dbReference type="ARBA" id="ARBA00023277"/>
    </source>
</evidence>
<feature type="domain" description="Xylose isomerase-like TIM barrel" evidence="2">
    <location>
        <begin position="26"/>
        <end position="272"/>
    </location>
</feature>
<evidence type="ECO:0000259" key="2">
    <source>
        <dbReference type="Pfam" id="PF01261"/>
    </source>
</evidence>
<reference evidence="4" key="1">
    <citation type="submission" date="2015-12" db="EMBL/GenBank/DDBJ databases">
        <authorList>
            <person name="Shamseldin A."/>
            <person name="Moawad H."/>
            <person name="Abd El-Rahim W.M."/>
            <person name="Sadowsky M.J."/>
        </authorList>
    </citation>
    <scope>NUCLEOTIDE SEQUENCE [LARGE SCALE GENOMIC DNA]</scope>
    <source>
        <strain evidence="4">JAM AC0309</strain>
    </source>
</reference>
<dbReference type="Pfam" id="PF01261">
    <property type="entry name" value="AP_endonuc_2"/>
    <property type="match status" value="1"/>
</dbReference>
<accession>A0A0U5BR28</accession>
<dbReference type="Gene3D" id="3.20.20.150">
    <property type="entry name" value="Divalent-metal-dependent TIM barrel enzymes"/>
    <property type="match status" value="1"/>
</dbReference>
<dbReference type="AlphaFoldDB" id="A0A0U5BR28"/>
<dbReference type="OrthoDB" id="9787068at2"/>
<evidence type="ECO:0000313" key="3">
    <source>
        <dbReference type="EMBL" id="BAU33355.1"/>
    </source>
</evidence>
<dbReference type="InterPro" id="IPR050312">
    <property type="entry name" value="IolE/XylAMocC-like"/>
</dbReference>
<proteinExistence type="predicted"/>
<reference evidence="3 4" key="2">
    <citation type="submission" date="2016-01" db="EMBL/GenBank/DDBJ databases">
        <title>Microcella alkaliphila JAM AC0309 whole genome shotgun sequence.</title>
        <authorList>
            <person name="Kurata A."/>
            <person name="Hirose Y."/>
            <person name="Kishimoto N."/>
            <person name="Kobayashi T."/>
        </authorList>
    </citation>
    <scope>NUCLEOTIDE SEQUENCE [LARGE SCALE GENOMIC DNA]</scope>
    <source>
        <strain evidence="3 4">JAM AC0309</strain>
    </source>
</reference>
<dbReference type="KEGG" id="malk:MalAC0309_2516"/>
<dbReference type="InterPro" id="IPR013022">
    <property type="entry name" value="Xyl_isomerase-like_TIM-brl"/>
</dbReference>
<name>A0A0U5BR28_9MICO</name>
<dbReference type="SUPFAM" id="SSF51658">
    <property type="entry name" value="Xylose isomerase-like"/>
    <property type="match status" value="1"/>
</dbReference>
<protein>
    <submittedName>
        <fullName evidence="3">Sugar phosphate isomerase/epimerase</fullName>
    </submittedName>
</protein>